<sequence length="111" mass="13014">MSKIQSETPIKSDWTALKFDFSFELVSAQRNSNPKISVEASEEGVRKICYELPQDDFNKLLECWREKVKALWLSLDEEFVFSRDNHVHKDYTGMSDFERLSQESNDGNYPL</sequence>
<evidence type="ECO:0000313" key="2">
    <source>
        <dbReference type="Proteomes" id="UP000229236"/>
    </source>
</evidence>
<reference evidence="2" key="1">
    <citation type="submission" date="2017-09" db="EMBL/GenBank/DDBJ databases">
        <title>Depth-based differentiation of microbial function through sediment-hosted aquifers and enrichment of novel symbionts in the deep terrestrial subsurface.</title>
        <authorList>
            <person name="Probst A.J."/>
            <person name="Ladd B."/>
            <person name="Jarett J.K."/>
            <person name="Geller-Mcgrath D.E."/>
            <person name="Sieber C.M.K."/>
            <person name="Emerson J.B."/>
            <person name="Anantharaman K."/>
            <person name="Thomas B.C."/>
            <person name="Malmstrom R."/>
            <person name="Stieglmeier M."/>
            <person name="Klingl A."/>
            <person name="Woyke T."/>
            <person name="Ryan C.M."/>
            <person name="Banfield J.F."/>
        </authorList>
    </citation>
    <scope>NUCLEOTIDE SEQUENCE [LARGE SCALE GENOMIC DNA]</scope>
</reference>
<proteinExistence type="predicted"/>
<dbReference type="Proteomes" id="UP000229236">
    <property type="component" value="Unassembled WGS sequence"/>
</dbReference>
<comment type="caution">
    <text evidence="1">The sequence shown here is derived from an EMBL/GenBank/DDBJ whole genome shotgun (WGS) entry which is preliminary data.</text>
</comment>
<dbReference type="EMBL" id="PFTM01000021">
    <property type="protein sequence ID" value="PJB83710.1"/>
    <property type="molecule type" value="Genomic_DNA"/>
</dbReference>
<protein>
    <submittedName>
        <fullName evidence="1">Uncharacterized protein</fullName>
    </submittedName>
</protein>
<accession>A0A2M8D969</accession>
<name>A0A2M8D969_9BACT</name>
<gene>
    <name evidence="1" type="ORF">CO088_00955</name>
</gene>
<evidence type="ECO:0000313" key="1">
    <source>
        <dbReference type="EMBL" id="PJB83710.1"/>
    </source>
</evidence>
<dbReference type="AlphaFoldDB" id="A0A2M8D969"/>
<organism evidence="1 2">
    <name type="scientific">Candidatus Yonathbacteria bacterium CG_4_9_14_0_8_um_filter_46_47</name>
    <dbReference type="NCBI Taxonomy" id="1975106"/>
    <lineage>
        <taxon>Bacteria</taxon>
        <taxon>Candidatus Yonathiibacteriota</taxon>
    </lineage>
</organism>